<feature type="compositionally biased region" description="Basic and acidic residues" evidence="6">
    <location>
        <begin position="148"/>
        <end position="164"/>
    </location>
</feature>
<feature type="compositionally biased region" description="Basic and acidic residues" evidence="6">
    <location>
        <begin position="285"/>
        <end position="299"/>
    </location>
</feature>
<dbReference type="PANTHER" id="PTHR13173:SF10">
    <property type="entry name" value="WW DOMAIN-BINDING PROTEIN 4"/>
    <property type="match status" value="1"/>
</dbReference>
<dbReference type="Proteomes" id="UP000002358">
    <property type="component" value="Chromosome 3"/>
</dbReference>
<dbReference type="InterPro" id="IPR040023">
    <property type="entry name" value="WBP4"/>
</dbReference>
<dbReference type="InterPro" id="IPR036020">
    <property type="entry name" value="WW_dom_sf"/>
</dbReference>
<feature type="region of interest" description="Disordered" evidence="6">
    <location>
        <begin position="83"/>
        <end position="195"/>
    </location>
</feature>
<dbReference type="InterPro" id="IPR013085">
    <property type="entry name" value="U1-CZ_Znf_C2H2"/>
</dbReference>
<dbReference type="OrthoDB" id="191651at2759"/>
<dbReference type="PROSITE" id="PS50020">
    <property type="entry name" value="WW_DOMAIN_2"/>
    <property type="match status" value="1"/>
</dbReference>
<dbReference type="InterPro" id="IPR036236">
    <property type="entry name" value="Znf_C2H2_sf"/>
</dbReference>
<evidence type="ECO:0000256" key="1">
    <source>
        <dbReference type="ARBA" id="ARBA00004123"/>
    </source>
</evidence>
<evidence type="ECO:0000256" key="2">
    <source>
        <dbReference type="ARBA" id="ARBA00022723"/>
    </source>
</evidence>
<feature type="region of interest" description="Disordered" evidence="6">
    <location>
        <begin position="281"/>
        <end position="328"/>
    </location>
</feature>
<evidence type="ECO:0000313" key="10">
    <source>
        <dbReference type="Proteomes" id="UP000002358"/>
    </source>
</evidence>
<dbReference type="SMART" id="SM00451">
    <property type="entry name" value="ZnF_U1"/>
    <property type="match status" value="1"/>
</dbReference>
<dbReference type="InterPro" id="IPR001202">
    <property type="entry name" value="WW_dom"/>
</dbReference>
<dbReference type="PROSITE" id="PS50171">
    <property type="entry name" value="ZF_MATRIN"/>
    <property type="match status" value="1"/>
</dbReference>
<dbReference type="EnsemblMetazoa" id="XM_001602822">
    <property type="protein sequence ID" value="XP_001602872"/>
    <property type="gene ID" value="LOC100119021"/>
</dbReference>
<feature type="domain" description="Matrin-type" evidence="8">
    <location>
        <begin position="11"/>
        <end position="42"/>
    </location>
</feature>
<feature type="compositionally biased region" description="Basic and acidic residues" evidence="6">
    <location>
        <begin position="83"/>
        <end position="101"/>
    </location>
</feature>
<organism evidence="9 10">
    <name type="scientific">Nasonia vitripennis</name>
    <name type="common">Parasitic wasp</name>
    <dbReference type="NCBI Taxonomy" id="7425"/>
    <lineage>
        <taxon>Eukaryota</taxon>
        <taxon>Metazoa</taxon>
        <taxon>Ecdysozoa</taxon>
        <taxon>Arthropoda</taxon>
        <taxon>Hexapoda</taxon>
        <taxon>Insecta</taxon>
        <taxon>Pterygota</taxon>
        <taxon>Neoptera</taxon>
        <taxon>Endopterygota</taxon>
        <taxon>Hymenoptera</taxon>
        <taxon>Apocrita</taxon>
        <taxon>Proctotrupomorpha</taxon>
        <taxon>Chalcidoidea</taxon>
        <taxon>Pteromalidae</taxon>
        <taxon>Pteromalinae</taxon>
        <taxon>Nasonia</taxon>
    </lineage>
</organism>
<evidence type="ECO:0000256" key="3">
    <source>
        <dbReference type="ARBA" id="ARBA00022771"/>
    </source>
</evidence>
<dbReference type="GO" id="GO:0000398">
    <property type="term" value="P:mRNA splicing, via spliceosome"/>
    <property type="evidence" value="ECO:0007669"/>
    <property type="project" value="InterPro"/>
</dbReference>
<dbReference type="SMR" id="A0A7M7G4B7"/>
<keyword evidence="3" id="KW-0863">Zinc-finger</keyword>
<evidence type="ECO:0000256" key="6">
    <source>
        <dbReference type="SAM" id="MobiDB-lite"/>
    </source>
</evidence>
<dbReference type="Gene3D" id="3.30.160.60">
    <property type="entry name" value="Classic Zinc Finger"/>
    <property type="match status" value="1"/>
</dbReference>
<proteinExistence type="predicted"/>
<protein>
    <recommendedName>
        <fullName evidence="11">WW domain-binding protein 4</fullName>
    </recommendedName>
</protein>
<dbReference type="PANTHER" id="PTHR13173">
    <property type="entry name" value="WW DOMAIN BINDING PROTEIN 4"/>
    <property type="match status" value="1"/>
</dbReference>
<feature type="compositionally biased region" description="Basic residues" evidence="6">
    <location>
        <begin position="394"/>
        <end position="411"/>
    </location>
</feature>
<comment type="subcellular location">
    <subcellularLocation>
        <location evidence="1">Nucleus</location>
    </subcellularLocation>
</comment>
<dbReference type="GeneID" id="100119021"/>
<dbReference type="Pfam" id="PF06220">
    <property type="entry name" value="zf-U1"/>
    <property type="match status" value="1"/>
</dbReference>
<dbReference type="Gene3D" id="2.20.70.10">
    <property type="match status" value="1"/>
</dbReference>
<dbReference type="InterPro" id="IPR000690">
    <property type="entry name" value="Matrin/U1-C_Znf_C2H2"/>
</dbReference>
<evidence type="ECO:0000256" key="5">
    <source>
        <dbReference type="ARBA" id="ARBA00023242"/>
    </source>
</evidence>
<name>A0A7M7G4B7_NASVI</name>
<evidence type="ECO:0000259" key="7">
    <source>
        <dbReference type="PROSITE" id="PS50020"/>
    </source>
</evidence>
<evidence type="ECO:0000313" key="9">
    <source>
        <dbReference type="EnsemblMetazoa" id="XP_001602872"/>
    </source>
</evidence>
<feature type="compositionally biased region" description="Basic and acidic residues" evidence="6">
    <location>
        <begin position="172"/>
        <end position="187"/>
    </location>
</feature>
<reference evidence="9" key="1">
    <citation type="submission" date="2021-01" db="UniProtKB">
        <authorList>
            <consortium name="EnsemblMetazoa"/>
        </authorList>
    </citation>
    <scope>IDENTIFICATION</scope>
</reference>
<evidence type="ECO:0008006" key="11">
    <source>
        <dbReference type="Google" id="ProtNLM"/>
    </source>
</evidence>
<keyword evidence="4" id="KW-0862">Zinc</keyword>
<dbReference type="InterPro" id="IPR003604">
    <property type="entry name" value="Matrin/U1-like-C_Znf_C2H2"/>
</dbReference>
<feature type="domain" description="WW" evidence="7">
    <location>
        <begin position="191"/>
        <end position="225"/>
    </location>
</feature>
<evidence type="ECO:0000256" key="4">
    <source>
        <dbReference type="ARBA" id="ARBA00022833"/>
    </source>
</evidence>
<dbReference type="GO" id="GO:0071011">
    <property type="term" value="C:precatalytic spliceosome"/>
    <property type="evidence" value="ECO:0007669"/>
    <property type="project" value="TreeGrafter"/>
</dbReference>
<feature type="compositionally biased region" description="Acidic residues" evidence="6">
    <location>
        <begin position="300"/>
        <end position="312"/>
    </location>
</feature>
<dbReference type="GO" id="GO:0008270">
    <property type="term" value="F:zinc ion binding"/>
    <property type="evidence" value="ECO:0007669"/>
    <property type="project" value="UniProtKB-KW"/>
</dbReference>
<dbReference type="GO" id="GO:0003723">
    <property type="term" value="F:RNA binding"/>
    <property type="evidence" value="ECO:0007669"/>
    <property type="project" value="TreeGrafter"/>
</dbReference>
<keyword evidence="2" id="KW-0479">Metal-binding</keyword>
<sequence length="411" mass="47677">MADYWKSQARKYCDFCKCWIADNKPSVEFHEGGKKHKENVAKRLKEIHRNSAKQAKAQQKFENEIEKMEKAAMAAYLKDVESDNRDMTADTIIHKKTESKQQEPFNPNRVPEAAPEAHPRFSESKHRQTAADVDPLDPYAKQKLARIAARDERAKKQAAKKVEEDQQQPQKNKSDKGKGKKPKDEPSGSRPPVRKVWYEARAQGCPYSYYWNIDTNESVWEPPMEGFMSLAEQAEELKEQALQEQLLQQIDQEEAKDKADLLEEQRANAEREKLKEIRKRFYANKKAESRDPNDEALEKSEDEGEEEEEEEEKTPYLRDYSVPDKPQPYGTWQVVRTVEKPKIDLQLPRAKVPSVPIITYTEPEPPQPSRVFKEKTITHVSTGDSDDEGPTVSFKKRKLGSKNMRRRMTDD</sequence>
<dbReference type="SUPFAM" id="SSF51045">
    <property type="entry name" value="WW domain"/>
    <property type="match status" value="1"/>
</dbReference>
<keyword evidence="10" id="KW-1185">Reference proteome</keyword>
<dbReference type="SUPFAM" id="SSF57667">
    <property type="entry name" value="beta-beta-alpha zinc fingers"/>
    <property type="match status" value="1"/>
</dbReference>
<feature type="compositionally biased region" description="Basic and acidic residues" evidence="6">
    <location>
        <begin position="115"/>
        <end position="126"/>
    </location>
</feature>
<evidence type="ECO:0000259" key="8">
    <source>
        <dbReference type="PROSITE" id="PS50171"/>
    </source>
</evidence>
<feature type="region of interest" description="Disordered" evidence="6">
    <location>
        <begin position="358"/>
        <end position="411"/>
    </location>
</feature>
<keyword evidence="5" id="KW-0539">Nucleus</keyword>
<dbReference type="FunCoup" id="A0A7M7G4B7">
    <property type="interactions" value="887"/>
</dbReference>
<dbReference type="AlphaFoldDB" id="A0A7M7G4B7"/>
<dbReference type="RefSeq" id="XP_001602872.2">
    <property type="nucleotide sequence ID" value="XM_001602822.6"/>
</dbReference>
<accession>A0A7M7G4B7</accession>
<dbReference type="KEGG" id="nvi:100119021"/>
<dbReference type="InParanoid" id="A0A7M7G4B7"/>